<evidence type="ECO:0000313" key="1">
    <source>
        <dbReference type="EMBL" id="KAI6298047.1"/>
    </source>
</evidence>
<comment type="caution">
    <text evidence="1">The sequence shown here is derived from an EMBL/GenBank/DDBJ whole genome shotgun (WGS) entry which is preliminary data.</text>
</comment>
<gene>
    <name evidence="1" type="ORF">MCOR33_005759</name>
</gene>
<sequence length="561" mass="63914">MPTMPCSLLSLPLELAAQIARASIPDGIEGLALTCKQLRAAAEPLLAEHYRRKRRFRRFRFPLTHDVHTQFLAPGTRASNPADPDPASRATGIRIHKTIDLIRAILVNPVVGDYILEADLRGEPSFNNPDYRDLDDDLKLPLDPSRSSSFPRIEDHDRDLFRTALCESAYLQHANQDPDHWLEQLTNTCTGHAEVFLLTLLPRVKLLYPPVHWGYIGRANQSPELENVWAVLDAIVNRANDKSLPARDASLSQLERIGPTLLPSYELYCALTPFEPFLGLDSVRTFHGSGFKFIDDRYTGNRFHPRYKRYSQNLDTLELLACVTRRPELSALLERCASAGLKTFRFSYETKWHGCGHNWDAGDFLDVVCRHVGRTLEELSVTRISGFRGWGDIGTTMADMRTGFPSLKILELDVRMLMGPARTEEVVAAYSKKAYGPWPPRECANVPPARPRLVDLLPPQLETFRLFCSMFEQDDLDCIKALISELRAERAASLPRLQEMGFYYYQTDNIKKPQVQQTLSEVQDAGFSMHPNEKEHSWEYKAVNPKWVNDSKEMFFSNYTT</sequence>
<dbReference type="EMBL" id="JABSND010000099">
    <property type="protein sequence ID" value="KAI6298047.1"/>
    <property type="molecule type" value="Genomic_DNA"/>
</dbReference>
<accession>A0ABQ8NJT2</accession>
<evidence type="ECO:0000313" key="2">
    <source>
        <dbReference type="Proteomes" id="UP001059893"/>
    </source>
</evidence>
<reference evidence="1" key="1">
    <citation type="submission" date="2021-01" db="EMBL/GenBank/DDBJ databases">
        <title>Deciphering the adaptive evolutionary patterns associated with biogeogrpahic diversity in the finger millet blast pathogen Magnaporthe oryzae in Eastern Africa.</title>
        <authorList>
            <person name="Onyema G."/>
            <person name="Shittu T.A."/>
            <person name="Dodsworth S."/>
            <person name="Devilliers S."/>
            <person name="Muthumeenakshi S."/>
            <person name="Sreenivasaprasad S."/>
        </authorList>
    </citation>
    <scope>NUCLEOTIDE SEQUENCE</scope>
    <source>
        <strain evidence="1">D15/s37</strain>
    </source>
</reference>
<keyword evidence="2" id="KW-1185">Reference proteome</keyword>
<dbReference type="Proteomes" id="UP001059893">
    <property type="component" value="Unassembled WGS sequence"/>
</dbReference>
<organism evidence="1 2">
    <name type="scientific">Pyricularia grisea</name>
    <name type="common">Crabgrass-specific blast fungus</name>
    <name type="synonym">Magnaporthe grisea</name>
    <dbReference type="NCBI Taxonomy" id="148305"/>
    <lineage>
        <taxon>Eukaryota</taxon>
        <taxon>Fungi</taxon>
        <taxon>Dikarya</taxon>
        <taxon>Ascomycota</taxon>
        <taxon>Pezizomycotina</taxon>
        <taxon>Sordariomycetes</taxon>
        <taxon>Sordariomycetidae</taxon>
        <taxon>Magnaporthales</taxon>
        <taxon>Pyriculariaceae</taxon>
        <taxon>Pyricularia</taxon>
    </lineage>
</organism>
<proteinExistence type="predicted"/>
<name>A0ABQ8NJT2_PYRGI</name>
<protein>
    <recommendedName>
        <fullName evidence="3">F-box domain-containing protein</fullName>
    </recommendedName>
</protein>
<evidence type="ECO:0008006" key="3">
    <source>
        <dbReference type="Google" id="ProtNLM"/>
    </source>
</evidence>